<comment type="caution">
    <text evidence="1">The sequence shown here is derived from an EMBL/GenBank/DDBJ whole genome shotgun (WGS) entry which is preliminary data.</text>
</comment>
<sequence length="165" mass="20373">MRKNLYLSELGISRAIYAGNFVTEKKRYRMYQRYKYGFDYRDIFNIDASFAEWLYSHMRMYRENSIHDEELHTVIFEGNEFSIGEAIDWIIQKTGEYLRYKYYLDTHFDYVTRHPFKGKMLCRLNPSIREYLEDYDWSEEKEHEVEEDYIKAGRLFLEIMGYCWL</sequence>
<gene>
    <name evidence="1" type="ORF">COEU31_23950</name>
</gene>
<proteinExistence type="predicted"/>
<dbReference type="AlphaFoldDB" id="A0AAI9K413"/>
<name>A0AAI9K413_9FIRM</name>
<accession>A0AAI9K413</accession>
<evidence type="ECO:0000313" key="2">
    <source>
        <dbReference type="Proteomes" id="UP000660047"/>
    </source>
</evidence>
<dbReference type="Proteomes" id="UP000660047">
    <property type="component" value="Unassembled WGS sequence"/>
</dbReference>
<evidence type="ECO:0000313" key="1">
    <source>
        <dbReference type="EMBL" id="GFO95349.1"/>
    </source>
</evidence>
<organism evidence="1 2">
    <name type="scientific">Coprococcus eutactus</name>
    <dbReference type="NCBI Taxonomy" id="33043"/>
    <lineage>
        <taxon>Bacteria</taxon>
        <taxon>Bacillati</taxon>
        <taxon>Bacillota</taxon>
        <taxon>Clostridia</taxon>
        <taxon>Lachnospirales</taxon>
        <taxon>Lachnospiraceae</taxon>
        <taxon>Coprococcus</taxon>
    </lineage>
</organism>
<dbReference type="EMBL" id="BLYL01000017">
    <property type="protein sequence ID" value="GFO95349.1"/>
    <property type="molecule type" value="Genomic_DNA"/>
</dbReference>
<reference evidence="1" key="1">
    <citation type="submission" date="2020-06" db="EMBL/GenBank/DDBJ databases">
        <title>Characterization of fructooligosaccharide metabolism and fructooligosaccharide-degrading enzymes in human commensal butyrate producers.</title>
        <authorList>
            <person name="Tanno H."/>
            <person name="Fujii T."/>
            <person name="Hirano K."/>
            <person name="Maeno S."/>
            <person name="Tonozuka T."/>
            <person name="Sakamoto M."/>
            <person name="Ohkuma M."/>
            <person name="Tochio T."/>
            <person name="Endo A."/>
        </authorList>
    </citation>
    <scope>NUCLEOTIDE SEQUENCE</scope>
    <source>
        <strain evidence="1">JCM 31265</strain>
    </source>
</reference>
<dbReference type="RefSeq" id="WP_022216833.1">
    <property type="nucleotide sequence ID" value="NZ_BLYL01000017.1"/>
</dbReference>
<protein>
    <submittedName>
        <fullName evidence="1">Uncharacterized protein</fullName>
    </submittedName>
</protein>